<keyword evidence="2" id="KW-0472">Membrane</keyword>
<evidence type="ECO:0000256" key="2">
    <source>
        <dbReference type="SAM" id="Phobius"/>
    </source>
</evidence>
<dbReference type="PROSITE" id="PS50887">
    <property type="entry name" value="GGDEF"/>
    <property type="match status" value="1"/>
</dbReference>
<gene>
    <name evidence="4" type="ORF">Cpa01nite_26850</name>
</gene>
<dbReference type="Pfam" id="PF00990">
    <property type="entry name" value="GGDEF"/>
    <property type="match status" value="1"/>
</dbReference>
<feature type="transmembrane region" description="Helical" evidence="2">
    <location>
        <begin position="40"/>
        <end position="60"/>
    </location>
</feature>
<dbReference type="InterPro" id="IPR000160">
    <property type="entry name" value="GGDEF_dom"/>
</dbReference>
<dbReference type="InterPro" id="IPR050469">
    <property type="entry name" value="Diguanylate_Cyclase"/>
</dbReference>
<feature type="domain" description="GGDEF" evidence="3">
    <location>
        <begin position="222"/>
        <end position="347"/>
    </location>
</feature>
<comment type="caution">
    <text evidence="4">The sequence shown here is derived from an EMBL/GenBank/DDBJ whole genome shotgun (WGS) entry which is preliminary data.</text>
</comment>
<dbReference type="AlphaFoldDB" id="A0A919PA95"/>
<keyword evidence="5" id="KW-1185">Reference proteome</keyword>
<dbReference type="CDD" id="cd01949">
    <property type="entry name" value="GGDEF"/>
    <property type="match status" value="1"/>
</dbReference>
<dbReference type="RefSeq" id="WP_203669289.1">
    <property type="nucleotide sequence ID" value="NZ_BONO01000021.1"/>
</dbReference>
<dbReference type="InterPro" id="IPR029787">
    <property type="entry name" value="Nucleotide_cyclase"/>
</dbReference>
<dbReference type="GO" id="GO:1902201">
    <property type="term" value="P:negative regulation of bacterial-type flagellum-dependent cell motility"/>
    <property type="evidence" value="ECO:0007669"/>
    <property type="project" value="TreeGrafter"/>
</dbReference>
<dbReference type="EMBL" id="BONO01000021">
    <property type="protein sequence ID" value="GIG37304.1"/>
    <property type="molecule type" value="Genomic_DNA"/>
</dbReference>
<protein>
    <recommendedName>
        <fullName evidence="3">GGDEF domain-containing protein</fullName>
    </recommendedName>
</protein>
<dbReference type="Gene3D" id="3.30.70.270">
    <property type="match status" value="1"/>
</dbReference>
<feature type="transmembrane region" description="Helical" evidence="2">
    <location>
        <begin position="141"/>
        <end position="159"/>
    </location>
</feature>
<feature type="transmembrane region" description="Helical" evidence="2">
    <location>
        <begin position="67"/>
        <end position="89"/>
    </location>
</feature>
<keyword evidence="2" id="KW-1133">Transmembrane helix</keyword>
<dbReference type="SUPFAM" id="SSF55073">
    <property type="entry name" value="Nucleotide cyclase"/>
    <property type="match status" value="1"/>
</dbReference>
<evidence type="ECO:0000313" key="4">
    <source>
        <dbReference type="EMBL" id="GIG37304.1"/>
    </source>
</evidence>
<dbReference type="PANTHER" id="PTHR45138:SF9">
    <property type="entry name" value="DIGUANYLATE CYCLASE DGCM-RELATED"/>
    <property type="match status" value="1"/>
</dbReference>
<proteinExistence type="predicted"/>
<feature type="compositionally biased region" description="Low complexity" evidence="1">
    <location>
        <begin position="351"/>
        <end position="360"/>
    </location>
</feature>
<feature type="transmembrane region" description="Helical" evidence="2">
    <location>
        <begin position="165"/>
        <end position="184"/>
    </location>
</feature>
<feature type="transmembrane region" description="Helical" evidence="2">
    <location>
        <begin position="101"/>
        <end position="129"/>
    </location>
</feature>
<dbReference type="PANTHER" id="PTHR45138">
    <property type="entry name" value="REGULATORY COMPONENTS OF SENSORY TRANSDUCTION SYSTEM"/>
    <property type="match status" value="1"/>
</dbReference>
<sequence>MPPVPPARRARDRAPHEAPVVVRLLAHAPAWARTGGPAAAGGRVLLLFGGAVLVLGGLTLGTSGRELAVLAGTAGVLLALVGLSLLVRWRRDGWGTLAFPLALLAAIAVVAVATDGVATAFVGLVPLAFVHTGLFHPGRAALALLPAAWASYLALFPVLDERALVRLAINGITWWAIAGILALATELQRDLRRRLRTDARTDALTSLRNRRDLDERLAAASAGDCVVIADLDHFKRVNDTRGHAAGDAVLERFGHALDQHLRRRDYAARYGGEEFVLILPRTEPVQAMNMLRALRAEWAEEGTGVTFSAGIALVAPGTPPGSALAAADVALYRAKQAGRDRFRIATEGIGARRPGGPAAGVRDRSSDRPAAADPWELPAGR</sequence>
<accession>A0A919PA95</accession>
<name>A0A919PA95_9CELL</name>
<organism evidence="4 5">
    <name type="scientific">Cellulomonas pakistanensis</name>
    <dbReference type="NCBI Taxonomy" id="992287"/>
    <lineage>
        <taxon>Bacteria</taxon>
        <taxon>Bacillati</taxon>
        <taxon>Actinomycetota</taxon>
        <taxon>Actinomycetes</taxon>
        <taxon>Micrococcales</taxon>
        <taxon>Cellulomonadaceae</taxon>
        <taxon>Cellulomonas</taxon>
    </lineage>
</organism>
<dbReference type="GO" id="GO:0005886">
    <property type="term" value="C:plasma membrane"/>
    <property type="evidence" value="ECO:0007669"/>
    <property type="project" value="TreeGrafter"/>
</dbReference>
<evidence type="ECO:0000256" key="1">
    <source>
        <dbReference type="SAM" id="MobiDB-lite"/>
    </source>
</evidence>
<evidence type="ECO:0000313" key="5">
    <source>
        <dbReference type="Proteomes" id="UP000642125"/>
    </source>
</evidence>
<reference evidence="4" key="1">
    <citation type="submission" date="2021-01" db="EMBL/GenBank/DDBJ databases">
        <title>Whole genome shotgun sequence of Cellulomonas pakistanensis NBRC 110800.</title>
        <authorList>
            <person name="Komaki H."/>
            <person name="Tamura T."/>
        </authorList>
    </citation>
    <scope>NUCLEOTIDE SEQUENCE</scope>
    <source>
        <strain evidence="4">NBRC 110800</strain>
    </source>
</reference>
<dbReference type="GO" id="GO:0043709">
    <property type="term" value="P:cell adhesion involved in single-species biofilm formation"/>
    <property type="evidence" value="ECO:0007669"/>
    <property type="project" value="TreeGrafter"/>
</dbReference>
<dbReference type="NCBIfam" id="TIGR00254">
    <property type="entry name" value="GGDEF"/>
    <property type="match status" value="1"/>
</dbReference>
<evidence type="ECO:0000259" key="3">
    <source>
        <dbReference type="PROSITE" id="PS50887"/>
    </source>
</evidence>
<dbReference type="SMART" id="SM00267">
    <property type="entry name" value="GGDEF"/>
    <property type="match status" value="1"/>
</dbReference>
<dbReference type="InterPro" id="IPR043128">
    <property type="entry name" value="Rev_trsase/Diguanyl_cyclase"/>
</dbReference>
<keyword evidence="2" id="KW-0812">Transmembrane</keyword>
<feature type="region of interest" description="Disordered" evidence="1">
    <location>
        <begin position="345"/>
        <end position="381"/>
    </location>
</feature>
<dbReference type="GO" id="GO:0052621">
    <property type="term" value="F:diguanylate cyclase activity"/>
    <property type="evidence" value="ECO:0007669"/>
    <property type="project" value="TreeGrafter"/>
</dbReference>
<dbReference type="Proteomes" id="UP000642125">
    <property type="component" value="Unassembled WGS sequence"/>
</dbReference>